<dbReference type="Proteomes" id="UP000054538">
    <property type="component" value="Unassembled WGS sequence"/>
</dbReference>
<dbReference type="EMBL" id="KN824912">
    <property type="protein sequence ID" value="KIK97974.1"/>
    <property type="molecule type" value="Genomic_DNA"/>
</dbReference>
<name>A0A0D0E7V4_9AGAM</name>
<feature type="region of interest" description="Disordered" evidence="1">
    <location>
        <begin position="45"/>
        <end position="90"/>
    </location>
</feature>
<sequence>MQAIAPGMWNLVLALLNSRDRCCCSMPSSATLSATSFAQEEMDLGEFGGDEIGERTDDDDSDVDVFDKQPRKWPQRAADRNGPIENSKLL</sequence>
<protein>
    <submittedName>
        <fullName evidence="2">Uncharacterized protein</fullName>
    </submittedName>
</protein>
<keyword evidence="3" id="KW-1185">Reference proteome</keyword>
<organism evidence="2 3">
    <name type="scientific">Paxillus rubicundulus Ve08.2h10</name>
    <dbReference type="NCBI Taxonomy" id="930991"/>
    <lineage>
        <taxon>Eukaryota</taxon>
        <taxon>Fungi</taxon>
        <taxon>Dikarya</taxon>
        <taxon>Basidiomycota</taxon>
        <taxon>Agaricomycotina</taxon>
        <taxon>Agaricomycetes</taxon>
        <taxon>Agaricomycetidae</taxon>
        <taxon>Boletales</taxon>
        <taxon>Paxilineae</taxon>
        <taxon>Paxillaceae</taxon>
        <taxon>Paxillus</taxon>
    </lineage>
</organism>
<evidence type="ECO:0000313" key="2">
    <source>
        <dbReference type="EMBL" id="KIK97974.1"/>
    </source>
</evidence>
<gene>
    <name evidence="2" type="ORF">PAXRUDRAFT_806556</name>
</gene>
<reference evidence="3" key="2">
    <citation type="submission" date="2015-01" db="EMBL/GenBank/DDBJ databases">
        <title>Evolutionary Origins and Diversification of the Mycorrhizal Mutualists.</title>
        <authorList>
            <consortium name="DOE Joint Genome Institute"/>
            <consortium name="Mycorrhizal Genomics Consortium"/>
            <person name="Kohler A."/>
            <person name="Kuo A."/>
            <person name="Nagy L.G."/>
            <person name="Floudas D."/>
            <person name="Copeland A."/>
            <person name="Barry K.W."/>
            <person name="Cichocki N."/>
            <person name="Veneault-Fourrey C."/>
            <person name="LaButti K."/>
            <person name="Lindquist E.A."/>
            <person name="Lipzen A."/>
            <person name="Lundell T."/>
            <person name="Morin E."/>
            <person name="Murat C."/>
            <person name="Riley R."/>
            <person name="Ohm R."/>
            <person name="Sun H."/>
            <person name="Tunlid A."/>
            <person name="Henrissat B."/>
            <person name="Grigoriev I.V."/>
            <person name="Hibbett D.S."/>
            <person name="Martin F."/>
        </authorList>
    </citation>
    <scope>NUCLEOTIDE SEQUENCE [LARGE SCALE GENOMIC DNA]</scope>
    <source>
        <strain evidence="3">Ve08.2h10</strain>
    </source>
</reference>
<reference evidence="2 3" key="1">
    <citation type="submission" date="2014-04" db="EMBL/GenBank/DDBJ databases">
        <authorList>
            <consortium name="DOE Joint Genome Institute"/>
            <person name="Kuo A."/>
            <person name="Kohler A."/>
            <person name="Jargeat P."/>
            <person name="Nagy L.G."/>
            <person name="Floudas D."/>
            <person name="Copeland A."/>
            <person name="Barry K.W."/>
            <person name="Cichocki N."/>
            <person name="Veneault-Fourrey C."/>
            <person name="LaButti K."/>
            <person name="Lindquist E.A."/>
            <person name="Lipzen A."/>
            <person name="Lundell T."/>
            <person name="Morin E."/>
            <person name="Murat C."/>
            <person name="Sun H."/>
            <person name="Tunlid A."/>
            <person name="Henrissat B."/>
            <person name="Grigoriev I.V."/>
            <person name="Hibbett D.S."/>
            <person name="Martin F."/>
            <person name="Nordberg H.P."/>
            <person name="Cantor M.N."/>
            <person name="Hua S.X."/>
        </authorList>
    </citation>
    <scope>NUCLEOTIDE SEQUENCE [LARGE SCALE GENOMIC DNA]</scope>
    <source>
        <strain evidence="2 3">Ve08.2h10</strain>
    </source>
</reference>
<evidence type="ECO:0000313" key="3">
    <source>
        <dbReference type="Proteomes" id="UP000054538"/>
    </source>
</evidence>
<dbReference type="HOGENOM" id="CLU_2441542_0_0_1"/>
<dbReference type="InParanoid" id="A0A0D0E7V4"/>
<accession>A0A0D0E7V4</accession>
<feature type="compositionally biased region" description="Acidic residues" evidence="1">
    <location>
        <begin position="45"/>
        <end position="64"/>
    </location>
</feature>
<proteinExistence type="predicted"/>
<dbReference type="AlphaFoldDB" id="A0A0D0E7V4"/>
<evidence type="ECO:0000256" key="1">
    <source>
        <dbReference type="SAM" id="MobiDB-lite"/>
    </source>
</evidence>